<reference evidence="2 3" key="1">
    <citation type="submission" date="2016-07" db="EMBL/GenBank/DDBJ databases">
        <title>Pervasive Adenine N6-methylation of Active Genes in Fungi.</title>
        <authorList>
            <consortium name="DOE Joint Genome Institute"/>
            <person name="Mondo S.J."/>
            <person name="Dannebaum R.O."/>
            <person name="Kuo R.C."/>
            <person name="Labutti K."/>
            <person name="Haridas S."/>
            <person name="Kuo A."/>
            <person name="Salamov A."/>
            <person name="Ahrendt S.R."/>
            <person name="Lipzen A."/>
            <person name="Sullivan W."/>
            <person name="Andreopoulos W.B."/>
            <person name="Clum A."/>
            <person name="Lindquist E."/>
            <person name="Daum C."/>
            <person name="Ramamoorthy G.K."/>
            <person name="Gryganskyi A."/>
            <person name="Culley D."/>
            <person name="Magnuson J.K."/>
            <person name="James T.Y."/>
            <person name="O'Malley M.A."/>
            <person name="Stajich J.E."/>
            <person name="Spatafora J.W."/>
            <person name="Visel A."/>
            <person name="Grigoriev I.V."/>
        </authorList>
    </citation>
    <scope>NUCLEOTIDE SEQUENCE [LARGE SCALE GENOMIC DNA]</scope>
    <source>
        <strain evidence="2 3">ATCC 12442</strain>
    </source>
</reference>
<dbReference type="Proteomes" id="UP000193922">
    <property type="component" value="Unassembled WGS sequence"/>
</dbReference>
<sequence length="108" mass="10513">MSKSSATLPPIAGPTPATLSTSLNTVVVTPSSGSASTFTETFYNYLPATASQHFIKTDSAAPTGSVESSGASATGSAAKTNTSKTGSAVSTKAVVALMLGVISAGLAL</sequence>
<evidence type="ECO:0000313" key="3">
    <source>
        <dbReference type="Proteomes" id="UP000193922"/>
    </source>
</evidence>
<keyword evidence="3" id="KW-1185">Reference proteome</keyword>
<gene>
    <name evidence="2" type="ORF">DL89DRAFT_291112</name>
</gene>
<comment type="caution">
    <text evidence="2">The sequence shown here is derived from an EMBL/GenBank/DDBJ whole genome shotgun (WGS) entry which is preliminary data.</text>
</comment>
<dbReference type="EMBL" id="MCFD01000003">
    <property type="protein sequence ID" value="ORX71804.1"/>
    <property type="molecule type" value="Genomic_DNA"/>
</dbReference>
<feature type="compositionally biased region" description="Polar residues" evidence="1">
    <location>
        <begin position="58"/>
        <end position="67"/>
    </location>
</feature>
<feature type="compositionally biased region" description="Low complexity" evidence="1">
    <location>
        <begin position="68"/>
        <end position="85"/>
    </location>
</feature>
<accession>A0A1Y1WF68</accession>
<organism evidence="2 3">
    <name type="scientific">Linderina pennispora</name>
    <dbReference type="NCBI Taxonomy" id="61395"/>
    <lineage>
        <taxon>Eukaryota</taxon>
        <taxon>Fungi</taxon>
        <taxon>Fungi incertae sedis</taxon>
        <taxon>Zoopagomycota</taxon>
        <taxon>Kickxellomycotina</taxon>
        <taxon>Kickxellomycetes</taxon>
        <taxon>Kickxellales</taxon>
        <taxon>Kickxellaceae</taxon>
        <taxon>Linderina</taxon>
    </lineage>
</organism>
<evidence type="ECO:0000256" key="1">
    <source>
        <dbReference type="SAM" id="MobiDB-lite"/>
    </source>
</evidence>
<feature type="region of interest" description="Disordered" evidence="1">
    <location>
        <begin position="58"/>
        <end position="88"/>
    </location>
</feature>
<evidence type="ECO:0000313" key="2">
    <source>
        <dbReference type="EMBL" id="ORX71804.1"/>
    </source>
</evidence>
<dbReference type="AlphaFoldDB" id="A0A1Y1WF68"/>
<dbReference type="RefSeq" id="XP_040745228.1">
    <property type="nucleotide sequence ID" value="XM_040890164.1"/>
</dbReference>
<name>A0A1Y1WF68_9FUNG</name>
<proteinExistence type="predicted"/>
<protein>
    <submittedName>
        <fullName evidence="2">Uncharacterized protein</fullName>
    </submittedName>
</protein>
<dbReference type="GeneID" id="63806812"/>